<organism evidence="1 2">
    <name type="scientific">Planoprotostelium fungivorum</name>
    <dbReference type="NCBI Taxonomy" id="1890364"/>
    <lineage>
        <taxon>Eukaryota</taxon>
        <taxon>Amoebozoa</taxon>
        <taxon>Evosea</taxon>
        <taxon>Variosea</taxon>
        <taxon>Cavosteliida</taxon>
        <taxon>Cavosteliaceae</taxon>
        <taxon>Planoprotostelium</taxon>
    </lineage>
</organism>
<comment type="caution">
    <text evidence="1">The sequence shown here is derived from an EMBL/GenBank/DDBJ whole genome shotgun (WGS) entry which is preliminary data.</text>
</comment>
<dbReference type="InParanoid" id="A0A2P6N042"/>
<dbReference type="EMBL" id="MDYQ01000269">
    <property type="protein sequence ID" value="PRP77331.1"/>
    <property type="molecule type" value="Genomic_DNA"/>
</dbReference>
<dbReference type="AlphaFoldDB" id="A0A2P6N042"/>
<gene>
    <name evidence="1" type="ORF">PROFUN_05576</name>
</gene>
<evidence type="ECO:0000313" key="2">
    <source>
        <dbReference type="Proteomes" id="UP000241769"/>
    </source>
</evidence>
<dbReference type="InterPro" id="IPR011047">
    <property type="entry name" value="Quinoprotein_ADH-like_sf"/>
</dbReference>
<reference evidence="1 2" key="1">
    <citation type="journal article" date="2018" name="Genome Biol. Evol.">
        <title>Multiple Roots of Fruiting Body Formation in Amoebozoa.</title>
        <authorList>
            <person name="Hillmann F."/>
            <person name="Forbes G."/>
            <person name="Novohradska S."/>
            <person name="Ferling I."/>
            <person name="Riege K."/>
            <person name="Groth M."/>
            <person name="Westermann M."/>
            <person name="Marz M."/>
            <person name="Spaller T."/>
            <person name="Winckler T."/>
            <person name="Schaap P."/>
            <person name="Glockner G."/>
        </authorList>
    </citation>
    <scope>NUCLEOTIDE SEQUENCE [LARGE SCALE GENOMIC DNA]</scope>
    <source>
        <strain evidence="1 2">Jena</strain>
    </source>
</reference>
<evidence type="ECO:0000313" key="1">
    <source>
        <dbReference type="EMBL" id="PRP77331.1"/>
    </source>
</evidence>
<accession>A0A2P6N042</accession>
<name>A0A2P6N042_9EUKA</name>
<dbReference type="SUPFAM" id="SSF50998">
    <property type="entry name" value="Quinoprotein alcohol dehydrogenase-like"/>
    <property type="match status" value="1"/>
</dbReference>
<dbReference type="Proteomes" id="UP000241769">
    <property type="component" value="Unassembled WGS sequence"/>
</dbReference>
<protein>
    <submittedName>
        <fullName evidence="1">Uncharacterized protein</fullName>
    </submittedName>
</protein>
<proteinExistence type="predicted"/>
<keyword evidence="2" id="KW-1185">Reference proteome</keyword>
<sequence>MAEMLEMSNVVRVMHRFTVTSGPVVIIMAVSRDHTETLRLLVSDCRLDSLMQRYDTLSPLCDDVATSLALMAQSVARSAVNRKVPGSSPGTFLNVETVELRNQIHTLLPGLEPGTFRLTAERATDCAIRASGDAFSSLKLQETACQPSLAPSSCLVQKNVESRSSKIMLHSRIRFNGRSHFLFLCLLSALLLRGQCDLIPLIAGGSITATADLSVICVQMSNSVLVYSPLTKTVYQNITSSQSSISGDSRFIIAVKQGRLTEFSRIVQSYGNYWSEVRLSHYTFYAECKPKSLYPGHIGPNSDGTNTHIIFPSHDGRRFVVMSTDGRQRFFDGATNDYVQSMTTLLPEPMFNRDLSVMIFYINYTYVVTSVDWTNKRMATQPIPVDYIAPVTAVNSEGTAFVAFDTLYRKSGGDWIASPLDRSFTFVDFSGDDRYLLASSTRGHIVRYLVSDVTRSHLPRMSLSDPNSFATRPLILSNIQGDQILIQRTDGLVYSSNLPLPPYDVRGVCNGDIECQRGLICSPAHYCYTPKTTSIPDHYTVSPMDFHRRVVISFDSISAVDCIAAGSSPVGVTDFFDFGGMRHAHNNTRLQLSYYDGNEQRTRMVDHIEYLSPSRDNVVMIVPTASEKRVELWLTGVCQEKYANSPPRVISLQLPDVATDGNESVTTASLNSTRTVEGTGSDASLSSMAATIDMGWAIAVLMFLL</sequence>